<dbReference type="InterPro" id="IPR022399">
    <property type="entry name" value="TadA-like_ATPase"/>
</dbReference>
<name>A0ABQ2MSD4_9ACTN</name>
<keyword evidence="5" id="KW-1185">Reference proteome</keyword>
<proteinExistence type="inferred from homology"/>
<comment type="caution">
    <text evidence="4">The sequence shown here is derived from an EMBL/GenBank/DDBJ whole genome shotgun (WGS) entry which is preliminary data.</text>
</comment>
<dbReference type="Proteomes" id="UP000656881">
    <property type="component" value="Unassembled WGS sequence"/>
</dbReference>
<evidence type="ECO:0000259" key="3">
    <source>
        <dbReference type="Pfam" id="PF00437"/>
    </source>
</evidence>
<sequence>MSAVVGARMLDGVRQWLAANGTEPTPARVAEALRAQGRVLGDTEILGAAEQLRSELVGAGPLEPLLADPSVTDVLVSAPDRVWVDRGGGLELTDVSFRDAAAVRRLAQRLAAVAGRRLDDARPWVDARLPDGTRLHAVLPPVAVGSAYLSLRVVRPRAFTLAELVAAGTVPPGGERVLRRLLDARLSYLISGGTGSGKTTLLSTLLGLVGPGERIVLAEDSAELRPEHPHVVRLEARPANQEGVGFVGLDDLVRQALRMRPDRLVVGEVRGAEVVHLLAALNTGHEGGCCTVHANAAADVPARLEALGTAAGLDRAALHSQLAAALSVVLHLARDRAGRRRIAEVQVLERGASGLVATVPALRWGERGFVKERGWPRLSALLGGRGDRSDQGDRVDWVSRGEGA</sequence>
<reference evidence="5" key="1">
    <citation type="journal article" date="2019" name="Int. J. Syst. Evol. Microbiol.">
        <title>The Global Catalogue of Microorganisms (GCM) 10K type strain sequencing project: providing services to taxonomists for standard genome sequencing and annotation.</title>
        <authorList>
            <consortium name="The Broad Institute Genomics Platform"/>
            <consortium name="The Broad Institute Genome Sequencing Center for Infectious Disease"/>
            <person name="Wu L."/>
            <person name="Ma J."/>
        </authorList>
    </citation>
    <scope>NUCLEOTIDE SEQUENCE [LARGE SCALE GENOMIC DNA]</scope>
    <source>
        <strain evidence="5">CGMCC 4.7349</strain>
    </source>
</reference>
<feature type="region of interest" description="Disordered" evidence="2">
    <location>
        <begin position="385"/>
        <end position="404"/>
    </location>
</feature>
<dbReference type="Gene3D" id="3.40.50.300">
    <property type="entry name" value="P-loop containing nucleotide triphosphate hydrolases"/>
    <property type="match status" value="1"/>
</dbReference>
<gene>
    <name evidence="4" type="ORF">GCM10012286_72510</name>
</gene>
<accession>A0ABQ2MSD4</accession>
<dbReference type="RefSeq" id="WP_189177137.1">
    <property type="nucleotide sequence ID" value="NZ_BMNG01000020.1"/>
</dbReference>
<dbReference type="PANTHER" id="PTHR30486:SF6">
    <property type="entry name" value="TYPE IV PILUS RETRACTATION ATPASE PILT"/>
    <property type="match status" value="1"/>
</dbReference>
<feature type="domain" description="Bacterial type II secretion system protein E" evidence="3">
    <location>
        <begin position="57"/>
        <end position="335"/>
    </location>
</feature>
<protein>
    <recommendedName>
        <fullName evidence="3">Bacterial type II secretion system protein E domain-containing protein</fullName>
    </recommendedName>
</protein>
<dbReference type="EMBL" id="BMNG01000020">
    <property type="protein sequence ID" value="GGO56918.1"/>
    <property type="molecule type" value="Genomic_DNA"/>
</dbReference>
<evidence type="ECO:0000313" key="4">
    <source>
        <dbReference type="EMBL" id="GGO56918.1"/>
    </source>
</evidence>
<evidence type="ECO:0000313" key="5">
    <source>
        <dbReference type="Proteomes" id="UP000656881"/>
    </source>
</evidence>
<organism evidence="4 5">
    <name type="scientific">Streptomyces lasiicapitis</name>
    <dbReference type="NCBI Taxonomy" id="1923961"/>
    <lineage>
        <taxon>Bacteria</taxon>
        <taxon>Bacillati</taxon>
        <taxon>Actinomycetota</taxon>
        <taxon>Actinomycetes</taxon>
        <taxon>Kitasatosporales</taxon>
        <taxon>Streptomycetaceae</taxon>
        <taxon>Streptomyces</taxon>
    </lineage>
</organism>
<comment type="similarity">
    <text evidence="1">Belongs to the GSP E family.</text>
</comment>
<dbReference type="CDD" id="cd01130">
    <property type="entry name" value="VirB11-like_ATPase"/>
    <property type="match status" value="1"/>
</dbReference>
<dbReference type="SUPFAM" id="SSF52540">
    <property type="entry name" value="P-loop containing nucleoside triphosphate hydrolases"/>
    <property type="match status" value="1"/>
</dbReference>
<evidence type="ECO:0000256" key="1">
    <source>
        <dbReference type="ARBA" id="ARBA00006611"/>
    </source>
</evidence>
<dbReference type="Gene3D" id="3.30.450.380">
    <property type="match status" value="1"/>
</dbReference>
<dbReference type="Pfam" id="PF00437">
    <property type="entry name" value="T2SSE"/>
    <property type="match status" value="1"/>
</dbReference>
<dbReference type="InterPro" id="IPR050921">
    <property type="entry name" value="T4SS_GSP_E_ATPase"/>
</dbReference>
<dbReference type="InterPro" id="IPR027417">
    <property type="entry name" value="P-loop_NTPase"/>
</dbReference>
<dbReference type="PANTHER" id="PTHR30486">
    <property type="entry name" value="TWITCHING MOTILITY PROTEIN PILT"/>
    <property type="match status" value="1"/>
</dbReference>
<dbReference type="InterPro" id="IPR001482">
    <property type="entry name" value="T2SS/T4SS_dom"/>
</dbReference>
<dbReference type="NCBIfam" id="TIGR03819">
    <property type="entry name" value="heli_sec_ATPase"/>
    <property type="match status" value="1"/>
</dbReference>
<evidence type="ECO:0000256" key="2">
    <source>
        <dbReference type="SAM" id="MobiDB-lite"/>
    </source>
</evidence>